<dbReference type="PANTHER" id="PTHR11106:SF27">
    <property type="entry name" value="MACRO DOMAIN-CONTAINING PROTEIN"/>
    <property type="match status" value="1"/>
</dbReference>
<dbReference type="EMBL" id="BMKS01000003">
    <property type="protein sequence ID" value="GGG27348.1"/>
    <property type="molecule type" value="Genomic_DNA"/>
</dbReference>
<dbReference type="PROSITE" id="PS51154">
    <property type="entry name" value="MACRO"/>
    <property type="match status" value="1"/>
</dbReference>
<comment type="caution">
    <text evidence="2">The sequence shown here is derived from an EMBL/GenBank/DDBJ whole genome shotgun (WGS) entry which is preliminary data.</text>
</comment>
<name>A0A8J2Z9T5_9PROT</name>
<keyword evidence="3" id="KW-1185">Reference proteome</keyword>
<evidence type="ECO:0000259" key="1">
    <source>
        <dbReference type="PROSITE" id="PS51154"/>
    </source>
</evidence>
<dbReference type="Pfam" id="PF01661">
    <property type="entry name" value="Macro"/>
    <property type="match status" value="1"/>
</dbReference>
<dbReference type="PANTHER" id="PTHR11106">
    <property type="entry name" value="GANGLIOSIDE INDUCED DIFFERENTIATION ASSOCIATED PROTEIN 2-RELATED"/>
    <property type="match status" value="1"/>
</dbReference>
<dbReference type="InterPro" id="IPR043472">
    <property type="entry name" value="Macro_dom-like"/>
</dbReference>
<dbReference type="CDD" id="cd02908">
    <property type="entry name" value="Macro_OAADPr_deacetylase"/>
    <property type="match status" value="1"/>
</dbReference>
<dbReference type="RefSeq" id="WP_188899298.1">
    <property type="nucleotide sequence ID" value="NZ_BMKS01000003.1"/>
</dbReference>
<dbReference type="SMART" id="SM00506">
    <property type="entry name" value="A1pp"/>
    <property type="match status" value="1"/>
</dbReference>
<feature type="domain" description="Macro" evidence="1">
    <location>
        <begin position="1"/>
        <end position="168"/>
    </location>
</feature>
<dbReference type="AlphaFoldDB" id="A0A8J2Z9T5"/>
<dbReference type="SUPFAM" id="SSF52949">
    <property type="entry name" value="Macro domain-like"/>
    <property type="match status" value="1"/>
</dbReference>
<dbReference type="GO" id="GO:0061463">
    <property type="term" value="F:O-acetyl-ADP-ribose deacetylase activity"/>
    <property type="evidence" value="ECO:0007669"/>
    <property type="project" value="TreeGrafter"/>
</dbReference>
<dbReference type="Proteomes" id="UP000597507">
    <property type="component" value="Unassembled WGS sequence"/>
</dbReference>
<sequence length="168" mass="17677">MPMRAIKADITTLDVDAIVNAANERLTPGGGVSGAIHRAAGPELAAACAAIGHCPTGEARITPGFRLKARHVIHAVGPVWHGGRRGEPDLLAGAYRASLARLREAGGRSIAFPAISTGIYGYPLREATRIAVATVRDDLARNGDDLDVTFACFDQHTLDTYNQELAAP</sequence>
<dbReference type="NCBIfam" id="NF001664">
    <property type="entry name" value="PRK00431.1-6"/>
    <property type="match status" value="1"/>
</dbReference>
<dbReference type="InterPro" id="IPR002589">
    <property type="entry name" value="Macro_dom"/>
</dbReference>
<evidence type="ECO:0000313" key="2">
    <source>
        <dbReference type="EMBL" id="GGG27348.1"/>
    </source>
</evidence>
<dbReference type="Gene3D" id="3.40.220.10">
    <property type="entry name" value="Leucine Aminopeptidase, subunit E, domain 1"/>
    <property type="match status" value="1"/>
</dbReference>
<proteinExistence type="predicted"/>
<reference evidence="2 3" key="1">
    <citation type="journal article" date="2014" name="Int. J. Syst. Evol. Microbiol.">
        <title>Complete genome sequence of Corynebacterium casei LMG S-19264T (=DSM 44701T), isolated from a smear-ripened cheese.</title>
        <authorList>
            <consortium name="US DOE Joint Genome Institute (JGI-PGF)"/>
            <person name="Walter F."/>
            <person name="Albersmeier A."/>
            <person name="Kalinowski J."/>
            <person name="Ruckert C."/>
        </authorList>
    </citation>
    <scope>NUCLEOTIDE SEQUENCE [LARGE SCALE GENOMIC DNA]</scope>
    <source>
        <strain evidence="2 3">CGMCC 1.16330</strain>
    </source>
</reference>
<accession>A0A8J2Z9T5</accession>
<evidence type="ECO:0000313" key="3">
    <source>
        <dbReference type="Proteomes" id="UP000597507"/>
    </source>
</evidence>
<gene>
    <name evidence="2" type="ORF">GCM10010964_14110</name>
</gene>
<protein>
    <submittedName>
        <fullName evidence="2">Macro domain-containing protein</fullName>
    </submittedName>
</protein>
<organism evidence="2 3">
    <name type="scientific">Caldovatus sediminis</name>
    <dbReference type="NCBI Taxonomy" id="2041189"/>
    <lineage>
        <taxon>Bacteria</taxon>
        <taxon>Pseudomonadati</taxon>
        <taxon>Pseudomonadota</taxon>
        <taxon>Alphaproteobacteria</taxon>
        <taxon>Acetobacterales</taxon>
        <taxon>Roseomonadaceae</taxon>
        <taxon>Caldovatus</taxon>
    </lineage>
</organism>